<dbReference type="GO" id="GO:0008643">
    <property type="term" value="P:carbohydrate transport"/>
    <property type="evidence" value="ECO:0007669"/>
    <property type="project" value="InterPro"/>
</dbReference>
<dbReference type="RefSeq" id="XP_026684633.1">
    <property type="nucleotide sequence ID" value="XM_026828832.1"/>
</dbReference>
<dbReference type="Pfam" id="PF13347">
    <property type="entry name" value="MFS_2"/>
    <property type="match status" value="1"/>
</dbReference>
<comment type="similarity">
    <text evidence="1">Belongs to the major facilitator superfamily.</text>
</comment>
<evidence type="ECO:0000313" key="4">
    <source>
        <dbReference type="Proteomes" id="UP000079169"/>
    </source>
</evidence>
<dbReference type="GO" id="GO:0005886">
    <property type="term" value="C:plasma membrane"/>
    <property type="evidence" value="ECO:0007669"/>
    <property type="project" value="TreeGrafter"/>
</dbReference>
<dbReference type="SUPFAM" id="SSF103473">
    <property type="entry name" value="MFS general substrate transporter"/>
    <property type="match status" value="1"/>
</dbReference>
<dbReference type="GeneID" id="113470418"/>
<dbReference type="GO" id="GO:0015293">
    <property type="term" value="F:symporter activity"/>
    <property type="evidence" value="ECO:0007669"/>
    <property type="project" value="InterPro"/>
</dbReference>
<evidence type="ECO:0000313" key="5">
    <source>
        <dbReference type="RefSeq" id="XP_026684633.1"/>
    </source>
</evidence>
<accession>A0A3Q0JCG1</accession>
<proteinExistence type="inferred from homology"/>
<dbReference type="PaxDb" id="121845-A0A3Q0JCG1"/>
<protein>
    <submittedName>
        <fullName evidence="5">Major facilitator superfamily domain-containing protein 12-like</fullName>
    </submittedName>
</protein>
<feature type="transmembrane region" description="Helical" evidence="3">
    <location>
        <begin position="150"/>
        <end position="175"/>
    </location>
</feature>
<organism evidence="4 5">
    <name type="scientific">Diaphorina citri</name>
    <name type="common">Asian citrus psyllid</name>
    <dbReference type="NCBI Taxonomy" id="121845"/>
    <lineage>
        <taxon>Eukaryota</taxon>
        <taxon>Metazoa</taxon>
        <taxon>Ecdysozoa</taxon>
        <taxon>Arthropoda</taxon>
        <taxon>Hexapoda</taxon>
        <taxon>Insecta</taxon>
        <taxon>Pterygota</taxon>
        <taxon>Neoptera</taxon>
        <taxon>Paraneoptera</taxon>
        <taxon>Hemiptera</taxon>
        <taxon>Sternorrhyncha</taxon>
        <taxon>Psylloidea</taxon>
        <taxon>Psyllidae</taxon>
        <taxon>Diaphorininae</taxon>
        <taxon>Diaphorina</taxon>
    </lineage>
</organism>
<evidence type="ECO:0000256" key="3">
    <source>
        <dbReference type="SAM" id="Phobius"/>
    </source>
</evidence>
<reference evidence="5" key="1">
    <citation type="submission" date="2025-08" db="UniProtKB">
        <authorList>
            <consortium name="RefSeq"/>
        </authorList>
    </citation>
    <scope>IDENTIFICATION</scope>
</reference>
<sequence>MSDDDDDTRLIRPRDPREPEEPEEPPVPGVQTQTPNLISWWTWIAYSQGHVYNDLCASMWFTYLLPYFQKCVLLSPSNAGLLMLIGQVADALATPVIGLYSDRGSTAWYCALGRRKTWHIIGSVLVTFSFPFIFSPVLPFLDFSSSVAHVAYFVPFICLFQFFFASCEACAMWSLTMSARPFSSNTVRKYSSERLLGGTNSISLKLSAMSVVSVIYFSAFSNPEEGYYYRLALAYGCGIPCLVGILALLFFPPVPQVRLNIRNKIAFLKNMGKSTGSSTTVE</sequence>
<gene>
    <name evidence="5" type="primary">LOC113470418</name>
</gene>
<keyword evidence="3" id="KW-0812">Transmembrane</keyword>
<name>A0A3Q0JCG1_DIACI</name>
<dbReference type="InterPro" id="IPR036259">
    <property type="entry name" value="MFS_trans_sf"/>
</dbReference>
<dbReference type="PANTHER" id="PTHR11328">
    <property type="entry name" value="MAJOR FACILITATOR SUPERFAMILY DOMAIN-CONTAINING PROTEIN"/>
    <property type="match status" value="1"/>
</dbReference>
<dbReference type="KEGG" id="dci:113470418"/>
<feature type="compositionally biased region" description="Basic and acidic residues" evidence="2">
    <location>
        <begin position="8"/>
        <end position="19"/>
    </location>
</feature>
<feature type="transmembrane region" description="Helical" evidence="3">
    <location>
        <begin position="118"/>
        <end position="138"/>
    </location>
</feature>
<dbReference type="InterPro" id="IPR039672">
    <property type="entry name" value="MFS_2"/>
</dbReference>
<keyword evidence="3" id="KW-0472">Membrane</keyword>
<dbReference type="Gene3D" id="1.20.1250.20">
    <property type="entry name" value="MFS general substrate transporter like domains"/>
    <property type="match status" value="1"/>
</dbReference>
<dbReference type="AlphaFoldDB" id="A0A3Q0JCG1"/>
<keyword evidence="4" id="KW-1185">Reference proteome</keyword>
<feature type="transmembrane region" description="Helical" evidence="3">
    <location>
        <begin position="195"/>
        <end position="220"/>
    </location>
</feature>
<dbReference type="Proteomes" id="UP000079169">
    <property type="component" value="Unplaced"/>
</dbReference>
<evidence type="ECO:0000256" key="1">
    <source>
        <dbReference type="ARBA" id="ARBA00008335"/>
    </source>
</evidence>
<feature type="region of interest" description="Disordered" evidence="2">
    <location>
        <begin position="1"/>
        <end position="31"/>
    </location>
</feature>
<evidence type="ECO:0000256" key="2">
    <source>
        <dbReference type="SAM" id="MobiDB-lite"/>
    </source>
</evidence>
<feature type="transmembrane region" description="Helical" evidence="3">
    <location>
        <begin position="232"/>
        <end position="254"/>
    </location>
</feature>
<keyword evidence="3" id="KW-1133">Transmembrane helix</keyword>
<dbReference type="STRING" id="121845.A0A3Q0JCG1"/>
<dbReference type="PANTHER" id="PTHR11328:SF28">
    <property type="entry name" value="MAJOR FACILITATOR SUPERFAMILY DOMAIN-CONTAINING PROTEIN 12"/>
    <property type="match status" value="1"/>
</dbReference>